<evidence type="ECO:0000313" key="2">
    <source>
        <dbReference type="EMBL" id="OLP46058.1"/>
    </source>
</evidence>
<dbReference type="Pfam" id="PF18014">
    <property type="entry name" value="Acetyltransf_18"/>
    <property type="match status" value="1"/>
</dbReference>
<dbReference type="Proteomes" id="UP000186894">
    <property type="component" value="Unassembled WGS sequence"/>
</dbReference>
<dbReference type="InterPro" id="IPR016181">
    <property type="entry name" value="Acyl_CoA_acyltransferase"/>
</dbReference>
<feature type="domain" description="N-acetyltransferase" evidence="1">
    <location>
        <begin position="19"/>
        <end position="153"/>
    </location>
</feature>
<proteinExistence type="predicted"/>
<reference evidence="2 3" key="1">
    <citation type="submission" date="2016-09" db="EMBL/GenBank/DDBJ databases">
        <title>Rhizobium oryziradicis sp. nov., isolated from the root of rice.</title>
        <authorList>
            <person name="Zhao J."/>
            <person name="Zhang X."/>
        </authorList>
    </citation>
    <scope>NUCLEOTIDE SEQUENCE [LARGE SCALE GENOMIC DNA]</scope>
    <source>
        <strain evidence="2 3">N19</strain>
    </source>
</reference>
<dbReference type="RefSeq" id="WP_075638180.1">
    <property type="nucleotide sequence ID" value="NZ_MKIM01000022.1"/>
</dbReference>
<keyword evidence="2" id="KW-0808">Transferase</keyword>
<evidence type="ECO:0000313" key="3">
    <source>
        <dbReference type="Proteomes" id="UP000186894"/>
    </source>
</evidence>
<dbReference type="InterPro" id="IPR041496">
    <property type="entry name" value="YitH/HolE_GNAT"/>
</dbReference>
<dbReference type="InterPro" id="IPR052729">
    <property type="entry name" value="Acyl/Acetyltrans_Enzymes"/>
</dbReference>
<name>A0A1Q8ZVY8_9HYPH</name>
<protein>
    <submittedName>
        <fullName evidence="2">GNAT family N-acetyltransferase</fullName>
    </submittedName>
</protein>
<sequence>MTAQPSSLLASIQLESFEFTLKDIHSIDLEQLHSLSVSVGWPHRLDDLRFLLAHGSGFAAVDSIGRVLGSAMSFPMGGDFSTIGMVITSPRLQTQGTGRWLMDHVLENVKGRRLGLNSTRAAKRLYSTMGFTAEATVFQCQGQATLPAAQKGQPEALPPSTQLRAITPDDLEEIIALDHLAYRAPRAVLLSQLLPLSKGGALIRDNKIIAFSLIRPFGRGYVIGPIVASSDEEAIAVTRPHIASHEGRFLRIDTREKSVPFAEFIRQSGLELFDTVTTMSMYGRLLNPDQENGKDVKIFGLVSQTLG</sequence>
<dbReference type="PANTHER" id="PTHR47237:SF2">
    <property type="entry name" value="BLL4206 PROTEIN"/>
    <property type="match status" value="1"/>
</dbReference>
<comment type="caution">
    <text evidence="2">The sequence shown here is derived from an EMBL/GenBank/DDBJ whole genome shotgun (WGS) entry which is preliminary data.</text>
</comment>
<dbReference type="InterPro" id="IPR000182">
    <property type="entry name" value="GNAT_dom"/>
</dbReference>
<dbReference type="PANTHER" id="PTHR47237">
    <property type="entry name" value="SLL0310 PROTEIN"/>
    <property type="match status" value="1"/>
</dbReference>
<dbReference type="PROSITE" id="PS51186">
    <property type="entry name" value="GNAT"/>
    <property type="match status" value="1"/>
</dbReference>
<evidence type="ECO:0000259" key="1">
    <source>
        <dbReference type="PROSITE" id="PS51186"/>
    </source>
</evidence>
<dbReference type="Gene3D" id="3.40.630.90">
    <property type="match status" value="1"/>
</dbReference>
<dbReference type="SUPFAM" id="SSF55729">
    <property type="entry name" value="Acyl-CoA N-acyltransferases (Nat)"/>
    <property type="match status" value="1"/>
</dbReference>
<accession>A0A1Q8ZVY8</accession>
<dbReference type="AlphaFoldDB" id="A0A1Q8ZVY8"/>
<dbReference type="Pfam" id="PF00583">
    <property type="entry name" value="Acetyltransf_1"/>
    <property type="match status" value="1"/>
</dbReference>
<dbReference type="STRING" id="1867956.BJF95_02545"/>
<organism evidence="2 3">
    <name type="scientific">Rhizobium oryziradicis</name>
    <dbReference type="NCBI Taxonomy" id="1867956"/>
    <lineage>
        <taxon>Bacteria</taxon>
        <taxon>Pseudomonadati</taxon>
        <taxon>Pseudomonadota</taxon>
        <taxon>Alphaproteobacteria</taxon>
        <taxon>Hyphomicrobiales</taxon>
        <taxon>Rhizobiaceae</taxon>
        <taxon>Rhizobium/Agrobacterium group</taxon>
        <taxon>Rhizobium</taxon>
    </lineage>
</organism>
<dbReference type="OrthoDB" id="8453373at2"/>
<dbReference type="EMBL" id="MKIM01000022">
    <property type="protein sequence ID" value="OLP46058.1"/>
    <property type="molecule type" value="Genomic_DNA"/>
</dbReference>
<keyword evidence="3" id="KW-1185">Reference proteome</keyword>
<dbReference type="Gene3D" id="3.40.630.30">
    <property type="match status" value="1"/>
</dbReference>
<dbReference type="GO" id="GO:0016747">
    <property type="term" value="F:acyltransferase activity, transferring groups other than amino-acyl groups"/>
    <property type="evidence" value="ECO:0007669"/>
    <property type="project" value="InterPro"/>
</dbReference>
<gene>
    <name evidence="2" type="ORF">BJF95_02545</name>
</gene>